<dbReference type="GO" id="GO:0005634">
    <property type="term" value="C:nucleus"/>
    <property type="evidence" value="ECO:0007669"/>
    <property type="project" value="UniProtKB-SubCell"/>
</dbReference>
<comment type="caution">
    <text evidence="7">The sequence shown here is derived from an EMBL/GenBank/DDBJ whole genome shotgun (WGS) entry which is preliminary data.</text>
</comment>
<keyword evidence="3" id="KW-0238">DNA-binding</keyword>
<dbReference type="AlphaFoldDB" id="A0A444Z4V1"/>
<dbReference type="PANTHER" id="PTHR31920:SF37">
    <property type="entry name" value="B3 DOMAIN-CONTAINING TRANSCRIPTION FACTOR VRN1"/>
    <property type="match status" value="1"/>
</dbReference>
<keyword evidence="8" id="KW-1185">Reference proteome</keyword>
<evidence type="ECO:0000259" key="6">
    <source>
        <dbReference type="PROSITE" id="PS50863"/>
    </source>
</evidence>
<dbReference type="SUPFAM" id="SSF101936">
    <property type="entry name" value="DNA-binding pseudobarrel domain"/>
    <property type="match status" value="2"/>
</dbReference>
<keyword evidence="4" id="KW-0804">Transcription</keyword>
<dbReference type="OrthoDB" id="1864528at2759"/>
<keyword evidence="5" id="KW-0539">Nucleus</keyword>
<evidence type="ECO:0000256" key="2">
    <source>
        <dbReference type="ARBA" id="ARBA00023015"/>
    </source>
</evidence>
<name>A0A444Z4V1_ARAHY</name>
<dbReference type="InterPro" id="IPR015300">
    <property type="entry name" value="DNA-bd_pseudobarrel_sf"/>
</dbReference>
<evidence type="ECO:0000256" key="1">
    <source>
        <dbReference type="ARBA" id="ARBA00004123"/>
    </source>
</evidence>
<evidence type="ECO:0000256" key="3">
    <source>
        <dbReference type="ARBA" id="ARBA00023125"/>
    </source>
</evidence>
<sequence>MAIHQQHEPTSVVSFFKIICRWHILDEKIKLPMEFTNKCGLKLPNPVILKVVDGNQKKVHWTKINGSIWFIGKEWKEFLENYSVSHGHLLLFKYCLVTSYFGVQIFDSTTLEINYPYHELNYDDYEDYYDEDDDDDDEDVDDVVKLQYDQYQLKDKSESIADAIRSDRLERKDSNPSFEVVMPDSYINGGRCMAVPSNFAREYMKEGGYLLRVADGRTWKVMYKTWSGDGMACKKYKLQKGWAKFSQGNKLEKNDVCVFELVNNNCNGSSSTIIPTFNVLIHRNHIGSSY</sequence>
<dbReference type="SMR" id="A0A444Z4V1"/>
<evidence type="ECO:0000256" key="4">
    <source>
        <dbReference type="ARBA" id="ARBA00023163"/>
    </source>
</evidence>
<gene>
    <name evidence="7" type="ORF">Ahy_B05g077221</name>
</gene>
<dbReference type="Pfam" id="PF02362">
    <property type="entry name" value="B3"/>
    <property type="match status" value="1"/>
</dbReference>
<dbReference type="PROSITE" id="PS50863">
    <property type="entry name" value="B3"/>
    <property type="match status" value="1"/>
</dbReference>
<dbReference type="InterPro" id="IPR003340">
    <property type="entry name" value="B3_DNA-bd"/>
</dbReference>
<accession>A0A444Z4V1</accession>
<feature type="domain" description="TF-B3" evidence="6">
    <location>
        <begin position="178"/>
        <end position="280"/>
    </location>
</feature>
<dbReference type="SMART" id="SM01019">
    <property type="entry name" value="B3"/>
    <property type="match status" value="2"/>
</dbReference>
<dbReference type="STRING" id="3818.A0A444Z4V1"/>
<dbReference type="Gene3D" id="2.40.330.10">
    <property type="entry name" value="DNA-binding pseudobarrel domain"/>
    <property type="match status" value="2"/>
</dbReference>
<organism evidence="7 8">
    <name type="scientific">Arachis hypogaea</name>
    <name type="common">Peanut</name>
    <dbReference type="NCBI Taxonomy" id="3818"/>
    <lineage>
        <taxon>Eukaryota</taxon>
        <taxon>Viridiplantae</taxon>
        <taxon>Streptophyta</taxon>
        <taxon>Embryophyta</taxon>
        <taxon>Tracheophyta</taxon>
        <taxon>Spermatophyta</taxon>
        <taxon>Magnoliopsida</taxon>
        <taxon>eudicotyledons</taxon>
        <taxon>Gunneridae</taxon>
        <taxon>Pentapetalae</taxon>
        <taxon>rosids</taxon>
        <taxon>fabids</taxon>
        <taxon>Fabales</taxon>
        <taxon>Fabaceae</taxon>
        <taxon>Papilionoideae</taxon>
        <taxon>50 kb inversion clade</taxon>
        <taxon>dalbergioids sensu lato</taxon>
        <taxon>Dalbergieae</taxon>
        <taxon>Pterocarpus clade</taxon>
        <taxon>Arachis</taxon>
    </lineage>
</organism>
<protein>
    <recommendedName>
        <fullName evidence="6">TF-B3 domain-containing protein</fullName>
    </recommendedName>
</protein>
<evidence type="ECO:0000313" key="7">
    <source>
        <dbReference type="EMBL" id="RYR09116.1"/>
    </source>
</evidence>
<dbReference type="Proteomes" id="UP000289738">
    <property type="component" value="Chromosome B05"/>
</dbReference>
<dbReference type="EMBL" id="SDMP01000015">
    <property type="protein sequence ID" value="RYR09116.1"/>
    <property type="molecule type" value="Genomic_DNA"/>
</dbReference>
<dbReference type="CDD" id="cd10017">
    <property type="entry name" value="B3_DNA"/>
    <property type="match status" value="2"/>
</dbReference>
<reference evidence="7 8" key="1">
    <citation type="submission" date="2019-01" db="EMBL/GenBank/DDBJ databases">
        <title>Sequencing of cultivated peanut Arachis hypogaea provides insights into genome evolution and oil improvement.</title>
        <authorList>
            <person name="Chen X."/>
        </authorList>
    </citation>
    <scope>NUCLEOTIDE SEQUENCE [LARGE SCALE GENOMIC DNA]</scope>
    <source>
        <strain evidence="8">cv. Fuhuasheng</strain>
        <tissue evidence="7">Leaves</tissue>
    </source>
</reference>
<dbReference type="InterPro" id="IPR050655">
    <property type="entry name" value="Plant_B3_domain"/>
</dbReference>
<proteinExistence type="predicted"/>
<dbReference type="Gramene" id="arahy.Tifrunner.gnm2.ann2.Ah15g270000.1">
    <property type="protein sequence ID" value="arahy.Tifrunner.gnm2.ann2.Ah15g270000.1-CDS"/>
    <property type="gene ID" value="arahy.Tifrunner.gnm2.ann2.Ah15g270000"/>
</dbReference>
<evidence type="ECO:0000256" key="5">
    <source>
        <dbReference type="ARBA" id="ARBA00023242"/>
    </source>
</evidence>
<comment type="subcellular location">
    <subcellularLocation>
        <location evidence="1">Nucleus</location>
    </subcellularLocation>
</comment>
<evidence type="ECO:0000313" key="8">
    <source>
        <dbReference type="Proteomes" id="UP000289738"/>
    </source>
</evidence>
<dbReference type="PANTHER" id="PTHR31920">
    <property type="entry name" value="B3 DOMAIN-CONTAINING"/>
    <property type="match status" value="1"/>
</dbReference>
<dbReference type="GO" id="GO:0003677">
    <property type="term" value="F:DNA binding"/>
    <property type="evidence" value="ECO:0007669"/>
    <property type="project" value="UniProtKB-KW"/>
</dbReference>
<keyword evidence="2" id="KW-0805">Transcription regulation</keyword>